<dbReference type="RefSeq" id="WP_117297880.1">
    <property type="nucleotide sequence ID" value="NZ_QVQT02000001.1"/>
</dbReference>
<dbReference type="PRINTS" id="PR00455">
    <property type="entry name" value="HTHTETR"/>
</dbReference>
<dbReference type="GO" id="GO:0003700">
    <property type="term" value="F:DNA-binding transcription factor activity"/>
    <property type="evidence" value="ECO:0007669"/>
    <property type="project" value="TreeGrafter"/>
</dbReference>
<dbReference type="InterPro" id="IPR001647">
    <property type="entry name" value="HTH_TetR"/>
</dbReference>
<dbReference type="SUPFAM" id="SSF46689">
    <property type="entry name" value="Homeodomain-like"/>
    <property type="match status" value="1"/>
</dbReference>
<dbReference type="Proteomes" id="UP000264702">
    <property type="component" value="Unassembled WGS sequence"/>
</dbReference>
<sequence length="218" mass="23605">MNNRDALLLAAKQCLLEKGYNRTTARDIASAAGVSLAAIGYHFSSKEALLTEALLLAFGEWDQDLQQALQTAIPPGVAPAQRFEATWAKIIATFETHRALWVANFEIFAQMVGRPETREVIASKVHLARAGLAAMFLNQDESTISEQTVRTIGTLHHVLLSGLVLQWLIDPAGSLSAKDLTEALCATAESLRPGRKSSEKRPGMQPGNRKRKKGSGSG</sequence>
<comment type="caution">
    <text evidence="5">The sequence shown here is derived from an EMBL/GenBank/DDBJ whole genome shotgun (WGS) entry which is preliminary data.</text>
</comment>
<gene>
    <name evidence="5" type="ORF">D0Y96_03290</name>
</gene>
<dbReference type="GO" id="GO:0000976">
    <property type="term" value="F:transcription cis-regulatory region binding"/>
    <property type="evidence" value="ECO:0007669"/>
    <property type="project" value="TreeGrafter"/>
</dbReference>
<evidence type="ECO:0000256" key="1">
    <source>
        <dbReference type="ARBA" id="ARBA00023125"/>
    </source>
</evidence>
<dbReference type="InterPro" id="IPR009057">
    <property type="entry name" value="Homeodomain-like_sf"/>
</dbReference>
<dbReference type="PANTHER" id="PTHR30055">
    <property type="entry name" value="HTH-TYPE TRANSCRIPTIONAL REGULATOR RUTR"/>
    <property type="match status" value="1"/>
</dbReference>
<keyword evidence="1 2" id="KW-0238">DNA-binding</keyword>
<feature type="region of interest" description="Disordered" evidence="3">
    <location>
        <begin position="189"/>
        <end position="218"/>
    </location>
</feature>
<name>A0A372IUL7_9BACT</name>
<dbReference type="SUPFAM" id="SSF48498">
    <property type="entry name" value="Tetracyclin repressor-like, C-terminal domain"/>
    <property type="match status" value="1"/>
</dbReference>
<feature type="DNA-binding region" description="H-T-H motif" evidence="2">
    <location>
        <begin position="24"/>
        <end position="43"/>
    </location>
</feature>
<dbReference type="PANTHER" id="PTHR30055:SF219">
    <property type="entry name" value="TRANSCRIPTIONAL REGULATORY PROTEIN"/>
    <property type="match status" value="1"/>
</dbReference>
<evidence type="ECO:0000256" key="3">
    <source>
        <dbReference type="SAM" id="MobiDB-lite"/>
    </source>
</evidence>
<dbReference type="InterPro" id="IPR050109">
    <property type="entry name" value="HTH-type_TetR-like_transc_reg"/>
</dbReference>
<dbReference type="EMBL" id="QVQT01000001">
    <property type="protein sequence ID" value="RFU18585.1"/>
    <property type="molecule type" value="Genomic_DNA"/>
</dbReference>
<accession>A0A372IUL7</accession>
<dbReference type="Pfam" id="PF00440">
    <property type="entry name" value="TetR_N"/>
    <property type="match status" value="1"/>
</dbReference>
<proteinExistence type="predicted"/>
<feature type="compositionally biased region" description="Basic residues" evidence="3">
    <location>
        <begin position="208"/>
        <end position="218"/>
    </location>
</feature>
<organism evidence="5 6">
    <name type="scientific">Paracidobacterium acidisoli</name>
    <dbReference type="NCBI Taxonomy" id="2303751"/>
    <lineage>
        <taxon>Bacteria</taxon>
        <taxon>Pseudomonadati</taxon>
        <taxon>Acidobacteriota</taxon>
        <taxon>Terriglobia</taxon>
        <taxon>Terriglobales</taxon>
        <taxon>Acidobacteriaceae</taxon>
        <taxon>Paracidobacterium</taxon>
    </lineage>
</organism>
<reference evidence="5 6" key="1">
    <citation type="submission" date="2018-08" db="EMBL/GenBank/DDBJ databases">
        <title>Acidipila sp. 4G-K13, an acidobacterium isolated from forest soil.</title>
        <authorList>
            <person name="Gao Z.-H."/>
            <person name="Qiu L.-H."/>
        </authorList>
    </citation>
    <scope>NUCLEOTIDE SEQUENCE [LARGE SCALE GENOMIC DNA]</scope>
    <source>
        <strain evidence="5 6">4G-K13</strain>
    </source>
</reference>
<dbReference type="PROSITE" id="PS50977">
    <property type="entry name" value="HTH_TETR_2"/>
    <property type="match status" value="1"/>
</dbReference>
<dbReference type="AlphaFoldDB" id="A0A372IUL7"/>
<keyword evidence="6" id="KW-1185">Reference proteome</keyword>
<evidence type="ECO:0000313" key="5">
    <source>
        <dbReference type="EMBL" id="RFU18585.1"/>
    </source>
</evidence>
<evidence type="ECO:0000256" key="2">
    <source>
        <dbReference type="PROSITE-ProRule" id="PRU00335"/>
    </source>
</evidence>
<evidence type="ECO:0000259" key="4">
    <source>
        <dbReference type="PROSITE" id="PS50977"/>
    </source>
</evidence>
<dbReference type="Gene3D" id="1.10.357.10">
    <property type="entry name" value="Tetracycline Repressor, domain 2"/>
    <property type="match status" value="1"/>
</dbReference>
<dbReference type="InterPro" id="IPR036271">
    <property type="entry name" value="Tet_transcr_reg_TetR-rel_C_sf"/>
</dbReference>
<protein>
    <submittedName>
        <fullName evidence="5">TetR/AcrR family transcriptional regulator</fullName>
    </submittedName>
</protein>
<dbReference type="OrthoDB" id="9800337at2"/>
<feature type="domain" description="HTH tetR-type" evidence="4">
    <location>
        <begin position="1"/>
        <end position="61"/>
    </location>
</feature>
<evidence type="ECO:0000313" key="6">
    <source>
        <dbReference type="Proteomes" id="UP000264702"/>
    </source>
</evidence>